<dbReference type="EMBL" id="MU155221">
    <property type="protein sequence ID" value="KAF9479041.1"/>
    <property type="molecule type" value="Genomic_DNA"/>
</dbReference>
<feature type="transmembrane region" description="Helical" evidence="1">
    <location>
        <begin position="83"/>
        <end position="103"/>
    </location>
</feature>
<gene>
    <name evidence="2" type="ORF">BDN70DRAFT_993740</name>
</gene>
<keyword evidence="1" id="KW-0812">Transmembrane</keyword>
<feature type="transmembrane region" description="Helical" evidence="1">
    <location>
        <begin position="269"/>
        <end position="288"/>
    </location>
</feature>
<sequence>MTNFSCSAFSSINDALTQANVGNLNVTTYVGSCPQVCTLPWGTGYQILPGIGVNVSYILQATLTFIFGPLFCVVYGLRNRWNIATFIDTATLFSITVAAAAVARFRQHAQIYELTFLRTLTTTQFLSLLSSIVASGVFEERISELCITVLVLYGLLNFGLYVGFIRSLHTSHTGWQTLIDLERACADNGHPKLSLLHIIAAKANSSTPEASVNLSSLNSLTGWKAQLTVFGLTIAGILLMVIVLVVLLVLVAAMVLILKVLASKDAGPLAFVSFGLAIGMLVELVLTVKARDAMIALTEARHEEKEWGFD</sequence>
<evidence type="ECO:0000313" key="2">
    <source>
        <dbReference type="EMBL" id="KAF9479041.1"/>
    </source>
</evidence>
<feature type="transmembrane region" description="Helical" evidence="1">
    <location>
        <begin position="229"/>
        <end position="257"/>
    </location>
</feature>
<dbReference type="Proteomes" id="UP000807469">
    <property type="component" value="Unassembled WGS sequence"/>
</dbReference>
<evidence type="ECO:0000313" key="3">
    <source>
        <dbReference type="Proteomes" id="UP000807469"/>
    </source>
</evidence>
<name>A0A9P5Z408_9AGAR</name>
<organism evidence="2 3">
    <name type="scientific">Pholiota conissans</name>
    <dbReference type="NCBI Taxonomy" id="109636"/>
    <lineage>
        <taxon>Eukaryota</taxon>
        <taxon>Fungi</taxon>
        <taxon>Dikarya</taxon>
        <taxon>Basidiomycota</taxon>
        <taxon>Agaricomycotina</taxon>
        <taxon>Agaricomycetes</taxon>
        <taxon>Agaricomycetidae</taxon>
        <taxon>Agaricales</taxon>
        <taxon>Agaricineae</taxon>
        <taxon>Strophariaceae</taxon>
        <taxon>Pholiota</taxon>
    </lineage>
</organism>
<comment type="caution">
    <text evidence="2">The sequence shown here is derived from an EMBL/GenBank/DDBJ whole genome shotgun (WGS) entry which is preliminary data.</text>
</comment>
<dbReference type="AlphaFoldDB" id="A0A9P5Z408"/>
<feature type="transmembrane region" description="Helical" evidence="1">
    <location>
        <begin position="142"/>
        <end position="164"/>
    </location>
</feature>
<evidence type="ECO:0000256" key="1">
    <source>
        <dbReference type="SAM" id="Phobius"/>
    </source>
</evidence>
<protein>
    <submittedName>
        <fullName evidence="2">Uncharacterized protein</fullName>
    </submittedName>
</protein>
<feature type="transmembrane region" description="Helical" evidence="1">
    <location>
        <begin position="115"/>
        <end position="136"/>
    </location>
</feature>
<keyword evidence="1" id="KW-0472">Membrane</keyword>
<keyword evidence="3" id="KW-1185">Reference proteome</keyword>
<keyword evidence="1" id="KW-1133">Transmembrane helix</keyword>
<proteinExistence type="predicted"/>
<reference evidence="2" key="1">
    <citation type="submission" date="2020-11" db="EMBL/GenBank/DDBJ databases">
        <authorList>
            <consortium name="DOE Joint Genome Institute"/>
            <person name="Ahrendt S."/>
            <person name="Riley R."/>
            <person name="Andreopoulos W."/>
            <person name="Labutti K."/>
            <person name="Pangilinan J."/>
            <person name="Ruiz-Duenas F.J."/>
            <person name="Barrasa J.M."/>
            <person name="Sanchez-Garcia M."/>
            <person name="Camarero S."/>
            <person name="Miyauchi S."/>
            <person name="Serrano A."/>
            <person name="Linde D."/>
            <person name="Babiker R."/>
            <person name="Drula E."/>
            <person name="Ayuso-Fernandez I."/>
            <person name="Pacheco R."/>
            <person name="Padilla G."/>
            <person name="Ferreira P."/>
            <person name="Barriuso J."/>
            <person name="Kellner H."/>
            <person name="Castanera R."/>
            <person name="Alfaro M."/>
            <person name="Ramirez L."/>
            <person name="Pisabarro A.G."/>
            <person name="Kuo A."/>
            <person name="Tritt A."/>
            <person name="Lipzen A."/>
            <person name="He G."/>
            <person name="Yan M."/>
            <person name="Ng V."/>
            <person name="Cullen D."/>
            <person name="Martin F."/>
            <person name="Rosso M.-N."/>
            <person name="Henrissat B."/>
            <person name="Hibbett D."/>
            <person name="Martinez A.T."/>
            <person name="Grigoriev I.V."/>
        </authorList>
    </citation>
    <scope>NUCLEOTIDE SEQUENCE</scope>
    <source>
        <strain evidence="2">CIRM-BRFM 674</strain>
    </source>
</reference>
<accession>A0A9P5Z408</accession>
<feature type="transmembrane region" description="Helical" evidence="1">
    <location>
        <begin position="57"/>
        <end position="77"/>
    </location>
</feature>